<evidence type="ECO:0000313" key="2">
    <source>
        <dbReference type="EMBL" id="KOR90394.1"/>
    </source>
</evidence>
<name>A0A0M1P8P9_9BACL</name>
<gene>
    <name evidence="2" type="ORF">AM231_15520</name>
</gene>
<proteinExistence type="predicted"/>
<evidence type="ECO:0000256" key="1">
    <source>
        <dbReference type="SAM" id="Phobius"/>
    </source>
</evidence>
<dbReference type="PATRIC" id="fig|1705565.3.peg.5178"/>
<evidence type="ECO:0000313" key="3">
    <source>
        <dbReference type="Proteomes" id="UP000036932"/>
    </source>
</evidence>
<reference evidence="3" key="1">
    <citation type="submission" date="2015-08" db="EMBL/GenBank/DDBJ databases">
        <title>Genome sequencing project for genomic taxonomy and phylogenomics of Bacillus-like bacteria.</title>
        <authorList>
            <person name="Liu B."/>
            <person name="Wang J."/>
            <person name="Zhu Y."/>
            <person name="Liu G."/>
            <person name="Chen Q."/>
            <person name="Chen Z."/>
            <person name="Lan J."/>
            <person name="Che J."/>
            <person name="Ge C."/>
            <person name="Shi H."/>
            <person name="Pan Z."/>
            <person name="Liu X."/>
        </authorList>
    </citation>
    <scope>NUCLEOTIDE SEQUENCE [LARGE SCALE GENOMIC DNA]</scope>
    <source>
        <strain evidence="3">FJAT-22460</strain>
    </source>
</reference>
<keyword evidence="1" id="KW-0472">Membrane</keyword>
<keyword evidence="1" id="KW-1133">Transmembrane helix</keyword>
<dbReference type="EMBL" id="LIUT01000001">
    <property type="protein sequence ID" value="KOR90394.1"/>
    <property type="molecule type" value="Genomic_DNA"/>
</dbReference>
<keyword evidence="3" id="KW-1185">Reference proteome</keyword>
<protein>
    <submittedName>
        <fullName evidence="2">Uncharacterized protein</fullName>
    </submittedName>
</protein>
<comment type="caution">
    <text evidence="2">The sequence shown here is derived from an EMBL/GenBank/DDBJ whole genome shotgun (WGS) entry which is preliminary data.</text>
</comment>
<dbReference type="Proteomes" id="UP000036932">
    <property type="component" value="Unassembled WGS sequence"/>
</dbReference>
<keyword evidence="1" id="KW-0812">Transmembrane</keyword>
<organism evidence="2 3">
    <name type="scientific">Paenibacillus solani</name>
    <dbReference type="NCBI Taxonomy" id="1705565"/>
    <lineage>
        <taxon>Bacteria</taxon>
        <taxon>Bacillati</taxon>
        <taxon>Bacillota</taxon>
        <taxon>Bacilli</taxon>
        <taxon>Bacillales</taxon>
        <taxon>Paenibacillaceae</taxon>
        <taxon>Paenibacillus</taxon>
    </lineage>
</organism>
<dbReference type="RefSeq" id="WP_054403334.1">
    <property type="nucleotide sequence ID" value="NZ_LIUT01000001.1"/>
</dbReference>
<feature type="transmembrane region" description="Helical" evidence="1">
    <location>
        <begin position="6"/>
        <end position="23"/>
    </location>
</feature>
<dbReference type="AlphaFoldDB" id="A0A0M1P8P9"/>
<sequence>MLGTLTLFVTIIGSIVVPILIAAKQKKDREKLHLNVRLAISTLGAGKEQQYQYALVNTSQRATYITEIYIEKYEFDNLISRIRYVTQVVGPDGDVINRNVLPNTSSVGWLPEEEDYNNPNIYIRLAVYTQDLEVFKSDFFDPKTSKHITETEMKKIKKHSIDKQSVS</sequence>
<accession>A0A0M1P8P9</accession>